<dbReference type="CDD" id="cd06257">
    <property type="entry name" value="DnaJ"/>
    <property type="match status" value="1"/>
</dbReference>
<feature type="region of interest" description="Disordered" evidence="4">
    <location>
        <begin position="479"/>
        <end position="506"/>
    </location>
</feature>
<dbReference type="InterPro" id="IPR001623">
    <property type="entry name" value="DnaJ_domain"/>
</dbReference>
<dbReference type="SUPFAM" id="SSF46565">
    <property type="entry name" value="Chaperone J-domain"/>
    <property type="match status" value="1"/>
</dbReference>
<dbReference type="SMART" id="SM00028">
    <property type="entry name" value="TPR"/>
    <property type="match status" value="6"/>
</dbReference>
<dbReference type="GO" id="GO:0051087">
    <property type="term" value="F:protein-folding chaperone binding"/>
    <property type="evidence" value="ECO:0007669"/>
    <property type="project" value="TreeGrafter"/>
</dbReference>
<accession>G0TYH2</accession>
<evidence type="ECO:0000256" key="5">
    <source>
        <dbReference type="SAM" id="SignalP"/>
    </source>
</evidence>
<dbReference type="InterPro" id="IPR051727">
    <property type="entry name" value="DnaJ_C3_Co-chaperones"/>
</dbReference>
<organism evidence="7">
    <name type="scientific">Trypanosoma vivax (strain Y486)</name>
    <dbReference type="NCBI Taxonomy" id="1055687"/>
    <lineage>
        <taxon>Eukaryota</taxon>
        <taxon>Discoba</taxon>
        <taxon>Euglenozoa</taxon>
        <taxon>Kinetoplastea</taxon>
        <taxon>Metakinetoplastina</taxon>
        <taxon>Trypanosomatida</taxon>
        <taxon>Trypanosomatidae</taxon>
        <taxon>Trypanosoma</taxon>
        <taxon>Duttonella</taxon>
    </lineage>
</organism>
<protein>
    <submittedName>
        <fullName evidence="7">Putative TPR-repeat-containing chaperone protein DNAJ</fullName>
    </submittedName>
</protein>
<dbReference type="PANTHER" id="PTHR44140:SF2">
    <property type="entry name" value="LD25575P"/>
    <property type="match status" value="1"/>
</dbReference>
<reference evidence="7" key="1">
    <citation type="journal article" date="2012" name="Proc. Natl. Acad. Sci. U.S.A.">
        <title>Antigenic diversity is generated by distinct evolutionary mechanisms in African trypanosome species.</title>
        <authorList>
            <person name="Jackson A.P."/>
            <person name="Berry A."/>
            <person name="Aslett M."/>
            <person name="Allison H.C."/>
            <person name="Burton P."/>
            <person name="Vavrova-Anderson J."/>
            <person name="Brown R."/>
            <person name="Browne H."/>
            <person name="Corton N."/>
            <person name="Hauser H."/>
            <person name="Gamble J."/>
            <person name="Gilderthorp R."/>
            <person name="Marcello L."/>
            <person name="McQuillan J."/>
            <person name="Otto T.D."/>
            <person name="Quail M.A."/>
            <person name="Sanders M.J."/>
            <person name="van Tonder A."/>
            <person name="Ginger M.L."/>
            <person name="Field M.C."/>
            <person name="Barry J.D."/>
            <person name="Hertz-Fowler C."/>
            <person name="Berriman M."/>
        </authorList>
    </citation>
    <scope>NUCLEOTIDE SEQUENCE</scope>
    <source>
        <strain evidence="7">Y486</strain>
    </source>
</reference>
<dbReference type="EMBL" id="HE573023">
    <property type="protein sequence ID" value="CCC49019.1"/>
    <property type="molecule type" value="Genomic_DNA"/>
</dbReference>
<feature type="signal peptide" evidence="5">
    <location>
        <begin position="1"/>
        <end position="33"/>
    </location>
</feature>
<dbReference type="GO" id="GO:0005783">
    <property type="term" value="C:endoplasmic reticulum"/>
    <property type="evidence" value="ECO:0007669"/>
    <property type="project" value="UniProtKB-SubCell"/>
</dbReference>
<evidence type="ECO:0000313" key="7">
    <source>
        <dbReference type="EMBL" id="CCC49019.1"/>
    </source>
</evidence>
<dbReference type="PROSITE" id="PS50076">
    <property type="entry name" value="DNAJ_2"/>
    <property type="match status" value="1"/>
</dbReference>
<evidence type="ECO:0000259" key="6">
    <source>
        <dbReference type="PROSITE" id="PS50076"/>
    </source>
</evidence>
<evidence type="ECO:0000256" key="3">
    <source>
        <dbReference type="ARBA" id="ARBA00022824"/>
    </source>
</evidence>
<dbReference type="SUPFAM" id="SSF48452">
    <property type="entry name" value="TPR-like"/>
    <property type="match status" value="2"/>
</dbReference>
<evidence type="ECO:0000256" key="4">
    <source>
        <dbReference type="SAM" id="MobiDB-lite"/>
    </source>
</evidence>
<dbReference type="PANTHER" id="PTHR44140">
    <property type="entry name" value="LD25575P"/>
    <property type="match status" value="1"/>
</dbReference>
<gene>
    <name evidence="7" type="ORF">TVY486_0703530</name>
</gene>
<dbReference type="SMART" id="SM00271">
    <property type="entry name" value="DnaJ"/>
    <property type="match status" value="1"/>
</dbReference>
<dbReference type="InterPro" id="IPR019734">
    <property type="entry name" value="TPR_rpt"/>
</dbReference>
<sequence>MCYGYQVASCVQLFLSVALASAVLFWPTGNCNATPDDEVAKNLLQAGDASLRQGRSHYQEALAKYSAALAHNPKSIRALYSRAELLSMLRRREDSLNDLKRLLELDDKHLRGLTLRASLYSQTGHLQEAVVDLEQLIPLLNEAGRTAKAQEYTVMLEKMQGYAKQWLPLQQKLVDAKNRKDYSTIPLEELRTCVAVLHGMIREFAKDNVGLRLQRAECALECNDNQAAAEELKYAVQKEPQNLEAVALGARAFRMLGGIEQARRELRRCLSLDPEYFPCAQLHKLVREQIRVTTGVGKALEDNDFKTALRLIDGVSRVEKNPPYKDQLMRWRCIIAVGMRDVEKGFTICDEAAQLYSEQDPSVVDILLQKFELHLLDDNVGGAEEELKRVQELQPNDSRMREYKHRLEKAKRAAARKNYYKILGVKKTADATEIRRAYRHLAKTLHPDKLVGQNLSPKERQKAEERFRDINEAKEILLDNEKRSRYDAGEDPTKPPGQGGGDPFNFNEFFGHGGANQFFFRFE</sequence>
<proteinExistence type="predicted"/>
<dbReference type="GO" id="GO:0034975">
    <property type="term" value="P:protein folding in endoplasmic reticulum"/>
    <property type="evidence" value="ECO:0007669"/>
    <property type="project" value="TreeGrafter"/>
</dbReference>
<dbReference type="PRINTS" id="PR00625">
    <property type="entry name" value="JDOMAIN"/>
</dbReference>
<dbReference type="VEuPathDB" id="TriTrypDB:TvY486_0703530"/>
<feature type="domain" description="J" evidence="6">
    <location>
        <begin position="418"/>
        <end position="490"/>
    </location>
</feature>
<name>G0TYH2_TRYVY</name>
<feature type="compositionally biased region" description="Basic and acidic residues" evidence="4">
    <location>
        <begin position="479"/>
        <end position="493"/>
    </location>
</feature>
<dbReference type="Gene3D" id="1.10.287.110">
    <property type="entry name" value="DnaJ domain"/>
    <property type="match status" value="1"/>
</dbReference>
<evidence type="ECO:0000256" key="1">
    <source>
        <dbReference type="ARBA" id="ARBA00004240"/>
    </source>
</evidence>
<dbReference type="GO" id="GO:0051787">
    <property type="term" value="F:misfolded protein binding"/>
    <property type="evidence" value="ECO:0007669"/>
    <property type="project" value="TreeGrafter"/>
</dbReference>
<dbReference type="Gene3D" id="1.25.40.10">
    <property type="entry name" value="Tetratricopeptide repeat domain"/>
    <property type="match status" value="1"/>
</dbReference>
<comment type="subcellular location">
    <subcellularLocation>
        <location evidence="1">Endoplasmic reticulum</location>
    </subcellularLocation>
</comment>
<evidence type="ECO:0000256" key="2">
    <source>
        <dbReference type="ARBA" id="ARBA00022729"/>
    </source>
</evidence>
<dbReference type="OMA" id="PFAHFQH"/>
<dbReference type="InterPro" id="IPR011990">
    <property type="entry name" value="TPR-like_helical_dom_sf"/>
</dbReference>
<keyword evidence="2 5" id="KW-0732">Signal</keyword>
<dbReference type="Pfam" id="PF00226">
    <property type="entry name" value="DnaJ"/>
    <property type="match status" value="1"/>
</dbReference>
<keyword evidence="3" id="KW-0256">Endoplasmic reticulum</keyword>
<dbReference type="InterPro" id="IPR036869">
    <property type="entry name" value="J_dom_sf"/>
</dbReference>
<dbReference type="AlphaFoldDB" id="G0TYH2"/>
<feature type="chain" id="PRO_5003410200" evidence="5">
    <location>
        <begin position="34"/>
        <end position="523"/>
    </location>
</feature>